<dbReference type="EMBL" id="VYYT01000183">
    <property type="protein sequence ID" value="KAK2759211.1"/>
    <property type="molecule type" value="Genomic_DNA"/>
</dbReference>
<evidence type="ECO:0000313" key="1">
    <source>
        <dbReference type="EMBL" id="KAK2759211.1"/>
    </source>
</evidence>
<reference evidence="1" key="1">
    <citation type="submission" date="2023-02" db="EMBL/GenBank/DDBJ databases">
        <title>Colletotrichum kahawae CIFC_Que2 genome sequencing and assembly.</title>
        <authorList>
            <person name="Baroncelli R."/>
        </authorList>
    </citation>
    <scope>NUCLEOTIDE SEQUENCE</scope>
    <source>
        <strain evidence="1">CIFC_Que2</strain>
    </source>
</reference>
<accession>A0AAD9YC79</accession>
<keyword evidence="2" id="KW-1185">Reference proteome</keyword>
<organism evidence="1 2">
    <name type="scientific">Colletotrichum kahawae</name>
    <name type="common">Coffee berry disease fungus</name>
    <dbReference type="NCBI Taxonomy" id="34407"/>
    <lineage>
        <taxon>Eukaryota</taxon>
        <taxon>Fungi</taxon>
        <taxon>Dikarya</taxon>
        <taxon>Ascomycota</taxon>
        <taxon>Pezizomycotina</taxon>
        <taxon>Sordariomycetes</taxon>
        <taxon>Hypocreomycetidae</taxon>
        <taxon>Glomerellales</taxon>
        <taxon>Glomerellaceae</taxon>
        <taxon>Colletotrichum</taxon>
        <taxon>Colletotrichum gloeosporioides species complex</taxon>
    </lineage>
</organism>
<dbReference type="AlphaFoldDB" id="A0AAD9YC79"/>
<protein>
    <submittedName>
        <fullName evidence="1">Uncharacterized protein</fullName>
    </submittedName>
</protein>
<comment type="caution">
    <text evidence="1">The sequence shown here is derived from an EMBL/GenBank/DDBJ whole genome shotgun (WGS) entry which is preliminary data.</text>
</comment>
<name>A0AAD9YC79_COLKA</name>
<sequence>MSFMQQNDPVRQLTESIVTSNDNNKKKMGHASLCNLPEELTAKIIVSALKYDEDAGLREFLILASVCVRIRRICASTASNVIWDVGARSMAAFEDAIIAVRATELVKAAFVFGVPPPDLSPVSSLGRPAGNPTMREIAAALGLRHLVRCTEEMFIQWNLDSPARELRYVGAQGDWAETRAAWTERFHRSAYRIFVAGAMLSRAYHEPFFREDSSAKDGFMDAYVAEFDLVKACNEKHDVDCSECPPLGNMQDSLQQEYLKQFVVYDPEDFEVGYLDRQTAVFGAFAEWVMHETDMRAESETYTQVRRNPFDNTTIARIWTVSQLNAAYEHITSKIVSAPGHYCRNHQSQTYLRFAEEPTATRTATVVMFGSFSPEEITMPACIADAKDSVLLARKIGRRREQDPSLLLDLVFEPFFATSPGRGRRAGHPSPPPPLQLFEFMLRKYAGLRFVDDAWEVRGDAPYAEFLDYVNAFSADTNENNRYSLDIYQRL</sequence>
<proteinExistence type="predicted"/>
<evidence type="ECO:0000313" key="2">
    <source>
        <dbReference type="Proteomes" id="UP001281614"/>
    </source>
</evidence>
<gene>
    <name evidence="1" type="ORF">CKAH01_16718</name>
</gene>
<dbReference type="Proteomes" id="UP001281614">
    <property type="component" value="Unassembled WGS sequence"/>
</dbReference>